<evidence type="ECO:0000256" key="1">
    <source>
        <dbReference type="SAM" id="Phobius"/>
    </source>
</evidence>
<sequence>MRRELDGDPGPELKQHLETCGGCRDLWHLQSRTRAWCSLKAYETPRRGLEDRAAARIMSVVRAETEKGRERERRWMWFFAEPRYGLALLFILFLALNLLGSGGGTGRHLDGMVIEADRVMENAGGEQLLSRMVQTNETAEEEIDLTPESPYIVPDRPGGNFRYVGFEE</sequence>
<dbReference type="EMBL" id="CP010904">
    <property type="protein sequence ID" value="AKJ65178.1"/>
    <property type="molecule type" value="Genomic_DNA"/>
</dbReference>
<keyword evidence="1" id="KW-0472">Membrane</keyword>
<reference evidence="2 3" key="2">
    <citation type="journal article" date="2016" name="ISME J.">
        <title>Characterization of the first cultured representative of Verrucomicrobia subdivision 5 indicates the proposal of a novel phylum.</title>
        <authorList>
            <person name="Spring S."/>
            <person name="Bunk B."/>
            <person name="Sproer C."/>
            <person name="Schumann P."/>
            <person name="Rohde M."/>
            <person name="Tindall B.J."/>
            <person name="Klenk H.P."/>
        </authorList>
    </citation>
    <scope>NUCLEOTIDE SEQUENCE [LARGE SCALE GENOMIC DNA]</scope>
    <source>
        <strain evidence="2 3">L21-Fru-AB</strain>
    </source>
</reference>
<reference evidence="3" key="1">
    <citation type="submission" date="2015-02" db="EMBL/GenBank/DDBJ databases">
        <title>Description and complete genome sequence of the first cultured representative of the subdivision 5 of the Verrucomicrobia phylum.</title>
        <authorList>
            <person name="Spring S."/>
            <person name="Bunk B."/>
            <person name="Sproer C."/>
            <person name="Klenk H.-P."/>
        </authorList>
    </citation>
    <scope>NUCLEOTIDE SEQUENCE [LARGE SCALE GENOMIC DNA]</scope>
    <source>
        <strain evidence="3">L21-Fru-AB</strain>
    </source>
</reference>
<keyword evidence="1" id="KW-1133">Transmembrane helix</keyword>
<dbReference type="Proteomes" id="UP000035268">
    <property type="component" value="Chromosome"/>
</dbReference>
<accession>A0A0G3EFQ2</accession>
<evidence type="ECO:0000313" key="2">
    <source>
        <dbReference type="EMBL" id="AKJ65178.1"/>
    </source>
</evidence>
<keyword evidence="1" id="KW-0812">Transmembrane</keyword>
<organism evidence="2 3">
    <name type="scientific">Kiritimatiella glycovorans</name>
    <dbReference type="NCBI Taxonomy" id="1307763"/>
    <lineage>
        <taxon>Bacteria</taxon>
        <taxon>Pseudomonadati</taxon>
        <taxon>Kiritimatiellota</taxon>
        <taxon>Kiritimatiellia</taxon>
        <taxon>Kiritimatiellales</taxon>
        <taxon>Kiritimatiellaceae</taxon>
        <taxon>Kiritimatiella</taxon>
    </lineage>
</organism>
<gene>
    <name evidence="2" type="ORF">L21SP4_01943</name>
</gene>
<dbReference type="KEGG" id="vbl:L21SP4_01943"/>
<dbReference type="AlphaFoldDB" id="A0A0G3EFQ2"/>
<name>A0A0G3EFQ2_9BACT</name>
<keyword evidence="3" id="KW-1185">Reference proteome</keyword>
<feature type="transmembrane region" description="Helical" evidence="1">
    <location>
        <begin position="84"/>
        <end position="102"/>
    </location>
</feature>
<proteinExistence type="predicted"/>
<evidence type="ECO:0008006" key="4">
    <source>
        <dbReference type="Google" id="ProtNLM"/>
    </source>
</evidence>
<protein>
    <recommendedName>
        <fullName evidence="4">Zinc-finger domain-containing protein</fullName>
    </recommendedName>
</protein>
<dbReference type="STRING" id="1307763.L21SP4_01943"/>
<evidence type="ECO:0000313" key="3">
    <source>
        <dbReference type="Proteomes" id="UP000035268"/>
    </source>
</evidence>